<dbReference type="Gene3D" id="1.10.340.70">
    <property type="match status" value="1"/>
</dbReference>
<dbReference type="GO" id="GO:0003676">
    <property type="term" value="F:nucleic acid binding"/>
    <property type="evidence" value="ECO:0007669"/>
    <property type="project" value="InterPro"/>
</dbReference>
<dbReference type="InterPro" id="IPR001995">
    <property type="entry name" value="Peptidase_A2_cat"/>
</dbReference>
<dbReference type="GO" id="GO:0006310">
    <property type="term" value="P:DNA recombination"/>
    <property type="evidence" value="ECO:0007669"/>
    <property type="project" value="UniProtKB-KW"/>
</dbReference>
<dbReference type="Gene3D" id="2.40.70.10">
    <property type="entry name" value="Acid Proteases"/>
    <property type="match status" value="1"/>
</dbReference>
<name>A0A6P4BW89_ARADU</name>
<dbReference type="KEGG" id="adu:107469300"/>
<evidence type="ECO:0000259" key="5">
    <source>
        <dbReference type="PROSITE" id="PS50878"/>
    </source>
</evidence>
<evidence type="ECO:0000259" key="7">
    <source>
        <dbReference type="PROSITE" id="PS50994"/>
    </source>
</evidence>
<dbReference type="PROSITE" id="PS50994">
    <property type="entry name" value="INTEGRASE"/>
    <property type="match status" value="1"/>
</dbReference>
<dbReference type="InterPro" id="IPR005162">
    <property type="entry name" value="Retrotrans_gag_dom"/>
</dbReference>
<organism evidence="8 9">
    <name type="scientific">Arachis duranensis</name>
    <name type="common">Wild peanut</name>
    <dbReference type="NCBI Taxonomy" id="130453"/>
    <lineage>
        <taxon>Eukaryota</taxon>
        <taxon>Viridiplantae</taxon>
        <taxon>Streptophyta</taxon>
        <taxon>Embryophyta</taxon>
        <taxon>Tracheophyta</taxon>
        <taxon>Spermatophyta</taxon>
        <taxon>Magnoliopsida</taxon>
        <taxon>eudicotyledons</taxon>
        <taxon>Gunneridae</taxon>
        <taxon>Pentapetalae</taxon>
        <taxon>rosids</taxon>
        <taxon>fabids</taxon>
        <taxon>Fabales</taxon>
        <taxon>Fabaceae</taxon>
        <taxon>Papilionoideae</taxon>
        <taxon>50 kb inversion clade</taxon>
        <taxon>dalbergioids sensu lato</taxon>
        <taxon>Dalbergieae</taxon>
        <taxon>Pterocarpus clade</taxon>
        <taxon>Arachis</taxon>
    </lineage>
</organism>
<keyword evidence="2" id="KW-0233">DNA recombination</keyword>
<evidence type="ECO:0000313" key="9">
    <source>
        <dbReference type="RefSeq" id="XP_015944166.1"/>
    </source>
</evidence>
<dbReference type="InterPro" id="IPR002156">
    <property type="entry name" value="RNaseH_domain"/>
</dbReference>
<feature type="domain" description="Integrase catalytic" evidence="7">
    <location>
        <begin position="1490"/>
        <end position="1649"/>
    </location>
</feature>
<feature type="domain" description="RNase H type-1" evidence="6">
    <location>
        <begin position="1209"/>
        <end position="1338"/>
    </location>
</feature>
<feature type="compositionally biased region" description="Basic and acidic residues" evidence="3">
    <location>
        <begin position="352"/>
        <end position="366"/>
    </location>
</feature>
<feature type="compositionally biased region" description="Basic and acidic residues" evidence="3">
    <location>
        <begin position="136"/>
        <end position="146"/>
    </location>
</feature>
<dbReference type="Proteomes" id="UP000515211">
    <property type="component" value="Chromosome 10"/>
</dbReference>
<dbReference type="InterPro" id="IPR001584">
    <property type="entry name" value="Integrase_cat-core"/>
</dbReference>
<dbReference type="InterPro" id="IPR036397">
    <property type="entry name" value="RNaseH_sf"/>
</dbReference>
<dbReference type="InterPro" id="IPR043502">
    <property type="entry name" value="DNA/RNA_pol_sf"/>
</dbReference>
<dbReference type="InterPro" id="IPR012337">
    <property type="entry name" value="RNaseH-like_sf"/>
</dbReference>
<dbReference type="RefSeq" id="XP_015944166.1">
    <property type="nucleotide sequence ID" value="XM_016088680.1"/>
</dbReference>
<evidence type="ECO:0000256" key="2">
    <source>
        <dbReference type="ARBA" id="ARBA00023172"/>
    </source>
</evidence>
<feature type="domain" description="Reverse transcriptase" evidence="5">
    <location>
        <begin position="810"/>
        <end position="989"/>
    </location>
</feature>
<dbReference type="CDD" id="cd01647">
    <property type="entry name" value="RT_LTR"/>
    <property type="match status" value="1"/>
</dbReference>
<feature type="domain" description="Peptidase A2" evidence="4">
    <location>
        <begin position="560"/>
        <end position="599"/>
    </location>
</feature>
<evidence type="ECO:0000313" key="8">
    <source>
        <dbReference type="Proteomes" id="UP000515211"/>
    </source>
</evidence>
<dbReference type="InterPro" id="IPR021109">
    <property type="entry name" value="Peptidase_aspartic_dom_sf"/>
</dbReference>
<evidence type="ECO:0000259" key="4">
    <source>
        <dbReference type="PROSITE" id="PS50175"/>
    </source>
</evidence>
<keyword evidence="8" id="KW-1185">Reference proteome</keyword>
<dbReference type="Pfam" id="PF13456">
    <property type="entry name" value="RVT_3"/>
    <property type="match status" value="1"/>
</dbReference>
<accession>A0A6P4BW89</accession>
<dbReference type="CDD" id="cd09279">
    <property type="entry name" value="RNase_HI_like"/>
    <property type="match status" value="1"/>
</dbReference>
<reference evidence="9" key="2">
    <citation type="submission" date="2025-08" db="UniProtKB">
        <authorList>
            <consortium name="RefSeq"/>
        </authorList>
    </citation>
    <scope>IDENTIFICATION</scope>
    <source>
        <tissue evidence="9">Whole plant</tissue>
    </source>
</reference>
<protein>
    <submittedName>
        <fullName evidence="9">Uncharacterized protein LOC107469300</fullName>
    </submittedName>
</protein>
<dbReference type="GeneID" id="107469300"/>
<feature type="region of interest" description="Disordered" evidence="3">
    <location>
        <begin position="460"/>
        <end position="486"/>
    </location>
</feature>
<gene>
    <name evidence="9" type="primary">LOC107469300</name>
</gene>
<feature type="compositionally biased region" description="Basic residues" evidence="3">
    <location>
        <begin position="26"/>
        <end position="38"/>
    </location>
</feature>
<dbReference type="CDD" id="cd00303">
    <property type="entry name" value="retropepsin_like"/>
    <property type="match status" value="1"/>
</dbReference>
<feature type="compositionally biased region" description="Basic and acidic residues" evidence="3">
    <location>
        <begin position="464"/>
        <end position="486"/>
    </location>
</feature>
<dbReference type="Pfam" id="PF03732">
    <property type="entry name" value="Retrotrans_gag"/>
    <property type="match status" value="1"/>
</dbReference>
<proteinExistence type="predicted"/>
<dbReference type="Gene3D" id="3.10.10.10">
    <property type="entry name" value="HIV Type 1 Reverse Transcriptase, subunit A, domain 1"/>
    <property type="match status" value="1"/>
</dbReference>
<feature type="region of interest" description="Disordered" evidence="3">
    <location>
        <begin position="1"/>
        <end position="146"/>
    </location>
</feature>
<evidence type="ECO:0000259" key="6">
    <source>
        <dbReference type="PROSITE" id="PS50879"/>
    </source>
</evidence>
<dbReference type="InterPro" id="IPR041588">
    <property type="entry name" value="Integrase_H2C2"/>
</dbReference>
<dbReference type="PANTHER" id="PTHR48475">
    <property type="entry name" value="RIBONUCLEASE H"/>
    <property type="match status" value="1"/>
</dbReference>
<dbReference type="Gene3D" id="3.30.70.270">
    <property type="match status" value="2"/>
</dbReference>
<keyword evidence="1" id="KW-0378">Hydrolase</keyword>
<dbReference type="Pfam" id="PF17921">
    <property type="entry name" value="Integrase_H2C2"/>
    <property type="match status" value="1"/>
</dbReference>
<dbReference type="SUPFAM" id="SSF50630">
    <property type="entry name" value="Acid proteases"/>
    <property type="match status" value="1"/>
</dbReference>
<dbReference type="PANTHER" id="PTHR48475:SF2">
    <property type="entry name" value="RIBONUCLEASE H"/>
    <property type="match status" value="1"/>
</dbReference>
<dbReference type="Pfam" id="PF00665">
    <property type="entry name" value="rve"/>
    <property type="match status" value="1"/>
</dbReference>
<sequence length="1773" mass="199425">MEVVLGPGDQARAAGAEGAASVASLRGRRRSPQRHTRTRPFGGTGGDSAIIMQELRHRVQNLERQLADREREGRSTDPSYTPSPGSEEEDSHRSRPRRTSASRTEAESTREESPIMRRRNDTIIYSRGRTTRRAARGREDGEGRYERTRQPVIMGVTPFHRSILEVRLPKHFDKPTDMRYDGTQDPLEHLTAFEARMNLEGVGDEVRCRAFLVTLAGPAIRWFNGLPQGSIYSFSDISRAFLAQFTTRIAKAKHPINLLGITQRQGEPTRRYLDRFNDECLEIDGLTDSVASLCLTNGLLNENFRKHLTTKPVWTMHEIQTVAKKYINDEEVSRVVAANKRQPGYGQARQQGNEERAKEKVREEATNKAPRPFPRVGKFTNYTPLALPIVEVYQQIAEKGILPKPRPLKDRTGGNKNLYCDYHKGYGHQTQDCFDLKDALEQAIREGKLAAFSHLIREPRRRYRDQNEEGKTPPAKRRQEPEDRDHGLTVINVVTAKNGAPKSRSAHKKDAKVLTISTPPMQSSKKPPSISFGPEDQWFSDAPENPPMVITARVGTGLVKRILVDTGADSNIMFRNVFDALGLKDADLTTHQHGVIGLGDHFIKPDGVISLPISVGQIQGRRSAMAEFVILRDSTAYNIILGRKTINDFEAIINTKLLVMKFVTDDGSIGTIKGDLETAVACDNASLSLRKKSKEASGVFLADLDARVEDKPRPEPEGDLEKFRIGDEEEKFTFVNKNLPHELKEPLIEMIRANRDLFAWTPADMPGIDPKIISHHLAVKAEARPVAQRRRKMSAERAEEVAKQTASLLEAGFIREVDYSTWLSNVVLVRKHNGRWRMCVDYSDLNKACPKDCFPLPNIDALVDAAAGYRYLSFMDAYSGYNQIPMHRPDEDKTAFITPRGTFCYKVMPFGLKNAGATYQKLMNRIFHDLIGKTVEVYVDDILAKTTRPDDLLNDLASVFASLRQHGMRLNPLKCAFAMEAGKFLGFMITQRGVEANPEKCQAILQMKSPGCIKDVQRLAGRLTSLSRFLGASATKALPFFNLMKKGMAFEWTPACEEAFQHFKEILAAPSVLGKPKDGEPLYLYLAITSEALAAVLVREDGKAQQPVYFISRALQGAELRYSKLEKLALALLTSSRRLKQYFQSHQVVVRTDQGIRQVLQKPDLAGRMMTWSIELSQYDIRYEPRQAIKAQAMADFLVEVTGDPSEEVGTRWKLHVDGASNQTFGGAGIILESPIGVVYEQSVRFEFPISNNQAEYEALIGGLILAAEVGARRLEICSDSQVVTSQVNGSYQAKDPLLQKYLEKVKSLSQKFEEVTVHHVPRERNTRADLLSKLASTKPREGNRSLIQSMAREPAITLHMTTLDLSWLDPITNFLEHGKLPSDEKDAAKLRREAAKYAVIQGQLFRKGLNQPLLKCLRPDQTDYVLREVHEGCCGHHIGGKALARKLIRAGYYWPSMMTDSKEYVKKCVKCQQNANFSRASASELSLLTTSRPFSQWGVDLLGPFPVGPGQVKYLIVAIDYFTKWIEAKPLASISSSNCRKFMWRQVITRFGIPEVVISDNGTQFTDKKFTEFLNGLGIRQRFSSVEHPQTNGQVESANKVILSGLKKRLDNKKGAWADELAAVLWSYRTTEQSSTKETPFRLTYGVDAVIPVEIGESSPRLLLKGVEEAIEKDLIDETREMAHLTETALKQRMALRYNTKVIKREFEPNDLVLRRNDIGLPTPGEGKLAANWEGPYRIKKVLGKGAFKLERLDGKEVPRTWNADNLRRFYS</sequence>
<evidence type="ECO:0000256" key="1">
    <source>
        <dbReference type="ARBA" id="ARBA00022801"/>
    </source>
</evidence>
<dbReference type="PROSITE" id="PS50879">
    <property type="entry name" value="RNASE_H_1"/>
    <property type="match status" value="1"/>
</dbReference>
<dbReference type="GO" id="GO:0004190">
    <property type="term" value="F:aspartic-type endopeptidase activity"/>
    <property type="evidence" value="ECO:0007669"/>
    <property type="project" value="InterPro"/>
</dbReference>
<dbReference type="Gene3D" id="3.30.420.10">
    <property type="entry name" value="Ribonuclease H-like superfamily/Ribonuclease H"/>
    <property type="match status" value="2"/>
</dbReference>
<dbReference type="PROSITE" id="PS50175">
    <property type="entry name" value="ASP_PROT_RETROV"/>
    <property type="match status" value="1"/>
</dbReference>
<feature type="compositionally biased region" description="Basic and acidic residues" evidence="3">
    <location>
        <begin position="54"/>
        <end position="75"/>
    </location>
</feature>
<dbReference type="GO" id="GO:0004523">
    <property type="term" value="F:RNA-DNA hybrid ribonuclease activity"/>
    <property type="evidence" value="ECO:0007669"/>
    <property type="project" value="InterPro"/>
</dbReference>
<feature type="compositionally biased region" description="Basic and acidic residues" evidence="3">
    <location>
        <begin position="104"/>
        <end position="121"/>
    </location>
</feature>
<dbReference type="SUPFAM" id="SSF53098">
    <property type="entry name" value="Ribonuclease H-like"/>
    <property type="match status" value="2"/>
</dbReference>
<dbReference type="InterPro" id="IPR043128">
    <property type="entry name" value="Rev_trsase/Diguanyl_cyclase"/>
</dbReference>
<evidence type="ECO:0000256" key="3">
    <source>
        <dbReference type="SAM" id="MobiDB-lite"/>
    </source>
</evidence>
<feature type="compositionally biased region" description="Low complexity" evidence="3">
    <location>
        <begin position="11"/>
        <end position="24"/>
    </location>
</feature>
<dbReference type="GO" id="GO:0015074">
    <property type="term" value="P:DNA integration"/>
    <property type="evidence" value="ECO:0007669"/>
    <property type="project" value="InterPro"/>
</dbReference>
<dbReference type="SUPFAM" id="SSF56672">
    <property type="entry name" value="DNA/RNA polymerases"/>
    <property type="match status" value="1"/>
</dbReference>
<feature type="region of interest" description="Disordered" evidence="3">
    <location>
        <begin position="338"/>
        <end position="372"/>
    </location>
</feature>
<dbReference type="InterPro" id="IPR041577">
    <property type="entry name" value="RT_RNaseH_2"/>
</dbReference>
<dbReference type="Pfam" id="PF00078">
    <property type="entry name" value="RVT_1"/>
    <property type="match status" value="1"/>
</dbReference>
<reference evidence="8" key="1">
    <citation type="journal article" date="2016" name="Nat. Genet.">
        <title>The genome sequences of Arachis duranensis and Arachis ipaensis, the diploid ancestors of cultivated peanut.</title>
        <authorList>
            <person name="Bertioli D.J."/>
            <person name="Cannon S.B."/>
            <person name="Froenicke L."/>
            <person name="Huang G."/>
            <person name="Farmer A.D."/>
            <person name="Cannon E.K."/>
            <person name="Liu X."/>
            <person name="Gao D."/>
            <person name="Clevenger J."/>
            <person name="Dash S."/>
            <person name="Ren L."/>
            <person name="Moretzsohn M.C."/>
            <person name="Shirasawa K."/>
            <person name="Huang W."/>
            <person name="Vidigal B."/>
            <person name="Abernathy B."/>
            <person name="Chu Y."/>
            <person name="Niederhuth C.E."/>
            <person name="Umale P."/>
            <person name="Araujo A.C."/>
            <person name="Kozik A."/>
            <person name="Kim K.D."/>
            <person name="Burow M.D."/>
            <person name="Varshney R.K."/>
            <person name="Wang X."/>
            <person name="Zhang X."/>
            <person name="Barkley N."/>
            <person name="Guimaraes P.M."/>
            <person name="Isobe S."/>
            <person name="Guo B."/>
            <person name="Liao B."/>
            <person name="Stalker H.T."/>
            <person name="Schmitz R.J."/>
            <person name="Scheffler B.E."/>
            <person name="Leal-Bertioli S.C."/>
            <person name="Xun X."/>
            <person name="Jackson S.A."/>
            <person name="Michelmore R."/>
            <person name="Ozias-Akins P."/>
        </authorList>
    </citation>
    <scope>NUCLEOTIDE SEQUENCE [LARGE SCALE GENOMIC DNA]</scope>
    <source>
        <strain evidence="8">cv. V14167</strain>
    </source>
</reference>
<dbReference type="InterPro" id="IPR000477">
    <property type="entry name" value="RT_dom"/>
</dbReference>
<dbReference type="GO" id="GO:0006508">
    <property type="term" value="P:proteolysis"/>
    <property type="evidence" value="ECO:0007669"/>
    <property type="project" value="InterPro"/>
</dbReference>
<dbReference type="Pfam" id="PF17919">
    <property type="entry name" value="RT_RNaseH_2"/>
    <property type="match status" value="1"/>
</dbReference>
<dbReference type="PROSITE" id="PS50878">
    <property type="entry name" value="RT_POL"/>
    <property type="match status" value="1"/>
</dbReference>